<dbReference type="EMBL" id="REGN01004210">
    <property type="protein sequence ID" value="RNA18585.1"/>
    <property type="molecule type" value="Genomic_DNA"/>
</dbReference>
<keyword evidence="2" id="KW-1185">Reference proteome</keyword>
<dbReference type="AlphaFoldDB" id="A0A3M7R5R9"/>
<proteinExistence type="predicted"/>
<protein>
    <submittedName>
        <fullName evidence="1">Uncharacterized protein</fullName>
    </submittedName>
</protein>
<accession>A0A3M7R5R9</accession>
<sequence>MGGGGGQTSGSRSGVSYGSFIVLEQLLNFQENSLVEYHGTVVVAHDGTAARFLQMVYHLLDTSKRQSKLIDSSRLKKKLSRLDSGQNMPNTTKNKIFYLINGLNFAINPPKKKKKEKMHLNDSLKNFSLKRILNKYKKNCLSNFKILFNFHLKYFYLKRVFNFSVLRNSFKISFKRIYKKKFNSI</sequence>
<organism evidence="1 2">
    <name type="scientific">Brachionus plicatilis</name>
    <name type="common">Marine rotifer</name>
    <name type="synonym">Brachionus muelleri</name>
    <dbReference type="NCBI Taxonomy" id="10195"/>
    <lineage>
        <taxon>Eukaryota</taxon>
        <taxon>Metazoa</taxon>
        <taxon>Spiralia</taxon>
        <taxon>Gnathifera</taxon>
        <taxon>Rotifera</taxon>
        <taxon>Eurotatoria</taxon>
        <taxon>Monogononta</taxon>
        <taxon>Pseudotrocha</taxon>
        <taxon>Ploima</taxon>
        <taxon>Brachionidae</taxon>
        <taxon>Brachionus</taxon>
    </lineage>
</organism>
<gene>
    <name evidence="1" type="ORF">BpHYR1_005107</name>
</gene>
<name>A0A3M7R5R9_BRAPC</name>
<reference evidence="1 2" key="1">
    <citation type="journal article" date="2018" name="Sci. Rep.">
        <title>Genomic signatures of local adaptation to the degree of environmental predictability in rotifers.</title>
        <authorList>
            <person name="Franch-Gras L."/>
            <person name="Hahn C."/>
            <person name="Garcia-Roger E.M."/>
            <person name="Carmona M.J."/>
            <person name="Serra M."/>
            <person name="Gomez A."/>
        </authorList>
    </citation>
    <scope>NUCLEOTIDE SEQUENCE [LARGE SCALE GENOMIC DNA]</scope>
    <source>
        <strain evidence="1">HYR1</strain>
    </source>
</reference>
<evidence type="ECO:0000313" key="2">
    <source>
        <dbReference type="Proteomes" id="UP000276133"/>
    </source>
</evidence>
<dbReference type="Proteomes" id="UP000276133">
    <property type="component" value="Unassembled WGS sequence"/>
</dbReference>
<comment type="caution">
    <text evidence="1">The sequence shown here is derived from an EMBL/GenBank/DDBJ whole genome shotgun (WGS) entry which is preliminary data.</text>
</comment>
<evidence type="ECO:0000313" key="1">
    <source>
        <dbReference type="EMBL" id="RNA18585.1"/>
    </source>
</evidence>